<proteinExistence type="predicted"/>
<dbReference type="Proteomes" id="UP000248272">
    <property type="component" value="Unassembled WGS sequence"/>
</dbReference>
<comment type="caution">
    <text evidence="1">The sequence shown here is derived from an EMBL/GenBank/DDBJ whole genome shotgun (WGS) entry which is preliminary data.</text>
</comment>
<gene>
    <name evidence="1" type="ORF">MSj_01550</name>
</gene>
<evidence type="ECO:0000313" key="1">
    <source>
        <dbReference type="EMBL" id="GBL10067.1"/>
    </source>
</evidence>
<dbReference type="RefSeq" id="WP_110578706.1">
    <property type="nucleotide sequence ID" value="NZ_BDSG01000030.1"/>
</dbReference>
<evidence type="ECO:0008006" key="3">
    <source>
        <dbReference type="Google" id="ProtNLM"/>
    </source>
</evidence>
<dbReference type="Pfam" id="PF10792">
    <property type="entry name" value="DUF2605"/>
    <property type="match status" value="1"/>
</dbReference>
<dbReference type="InterPro" id="IPR019728">
    <property type="entry name" value="DUF2605"/>
</dbReference>
<reference evidence="1 2" key="1">
    <citation type="journal article" date="2018" name="Front. Microbiol.">
        <title>Adaptation of the Freshwater Bloom-Forming Cyanobacterium Microcystis aeruginosa to Brackish Water Is Driven by Recent Horizontal Transfer of Sucrose Genes.</title>
        <authorList>
            <person name="Tanabe Y."/>
            <person name="Hodoki Y."/>
            <person name="Sano T."/>
            <person name="Tada K."/>
            <person name="Watanabe M.M."/>
        </authorList>
    </citation>
    <scope>NUCLEOTIDE SEQUENCE [LARGE SCALE GENOMIC DNA]</scope>
    <source>
        <strain evidence="1 2">Sj</strain>
    </source>
</reference>
<sequence length="135" mass="15612">MLRNINDAKIKVSKIVIIRVMFPSQPTENELLKTILEPLLEDFTYWFSRSRLLLESERLSFLSLEEQNDLLARVKNAQQEVATAHLLFKTTGGQVGIEAKMLLPWHQLVAECWGVSSRRRRLQGWGEYQSPQTDA</sequence>
<organism evidence="1 2">
    <name type="scientific">Microcystis aeruginosa Sj</name>
    <dbReference type="NCBI Taxonomy" id="1979544"/>
    <lineage>
        <taxon>Bacteria</taxon>
        <taxon>Bacillati</taxon>
        <taxon>Cyanobacteriota</taxon>
        <taxon>Cyanophyceae</taxon>
        <taxon>Oscillatoriophycideae</taxon>
        <taxon>Chroococcales</taxon>
        <taxon>Microcystaceae</taxon>
        <taxon>Microcystis</taxon>
    </lineage>
</organism>
<name>A0A2Z6UJF5_MICAE</name>
<protein>
    <recommendedName>
        <fullName evidence="3">DUF2605 domain-containing protein</fullName>
    </recommendedName>
</protein>
<dbReference type="AlphaFoldDB" id="A0A2Z6UJF5"/>
<dbReference type="EMBL" id="BDSG01000030">
    <property type="protein sequence ID" value="GBL10067.1"/>
    <property type="molecule type" value="Genomic_DNA"/>
</dbReference>
<accession>A0A2Z6UJF5</accession>
<evidence type="ECO:0000313" key="2">
    <source>
        <dbReference type="Proteomes" id="UP000248272"/>
    </source>
</evidence>